<evidence type="ECO:0000313" key="4">
    <source>
        <dbReference type="EMBL" id="CCE88638.1"/>
    </source>
</evidence>
<comment type="subcellular location">
    <subcellularLocation>
        <location evidence="1">Nucleus</location>
    </subcellularLocation>
</comment>
<organism evidence="4 5">
    <name type="scientific">Pichia sorbitophila (strain ATCC MYA-4447 / BCRC 22081 / CBS 7064 / NBRC 10061 / NRRL Y-12695)</name>
    <name type="common">Hybrid yeast</name>
    <dbReference type="NCBI Taxonomy" id="559304"/>
    <lineage>
        <taxon>Eukaryota</taxon>
        <taxon>Fungi</taxon>
        <taxon>Dikarya</taxon>
        <taxon>Ascomycota</taxon>
        <taxon>Saccharomycotina</taxon>
        <taxon>Pichiomycetes</taxon>
        <taxon>Debaryomycetaceae</taxon>
        <taxon>Millerozyma</taxon>
    </lineage>
</organism>
<dbReference type="GO" id="GO:0008033">
    <property type="term" value="P:tRNA processing"/>
    <property type="evidence" value="ECO:0007669"/>
    <property type="project" value="UniProtKB-KW"/>
</dbReference>
<sequence length="313" mass="35352">MLFDLNVSWPTTNYSAKPTQVQLQALYNTITTLHMLGYTHLAINFKLEENVKFPNNPNEINPIDRDSLKAHFNEKFPDLKLFTRLTLVINDPSQCQGLSKVQNKFDIIAVEPTSEKALQATINLDVDIISFNMVTRLPFFLRHKTICNATDKGIHFEICYSPMISGPAGYTITNNSDNVSLSTSASLARKNFFYNVLQLIRASRSRGLLVSSGASHALQARSSMDIMCLLKTCGLDSSRAKASFTDNPEKALIRGRLRIKSYKQTIVMGNDNSHSDLLYNNDLENSKKTFLEQYKRPLSSSPLHVIQKKRKLQ</sequence>
<dbReference type="Pfam" id="PF01876">
    <property type="entry name" value="RNase_P_p30"/>
    <property type="match status" value="1"/>
</dbReference>
<dbReference type="PANTHER" id="PTHR13031">
    <property type="entry name" value="RIBONUCLEASE P SUBUNIT P30"/>
    <property type="match status" value="1"/>
</dbReference>
<dbReference type="PANTHER" id="PTHR13031:SF0">
    <property type="entry name" value="RIBONUCLEASE P PROTEIN SUBUNIT P30"/>
    <property type="match status" value="1"/>
</dbReference>
<evidence type="ECO:0000256" key="3">
    <source>
        <dbReference type="ARBA" id="ARBA00022694"/>
    </source>
</evidence>
<protein>
    <submittedName>
        <fullName evidence="4">Piso0_001410 protein</fullName>
    </submittedName>
</protein>
<dbReference type="Gene3D" id="3.20.20.140">
    <property type="entry name" value="Metal-dependent hydrolases"/>
    <property type="match status" value="1"/>
</dbReference>
<dbReference type="InParanoid" id="G8YKQ4"/>
<evidence type="ECO:0000313" key="5">
    <source>
        <dbReference type="Proteomes" id="UP000005222"/>
    </source>
</evidence>
<accession>G8YKQ4</accession>
<dbReference type="AlphaFoldDB" id="G8YKQ4"/>
<dbReference type="InterPro" id="IPR016195">
    <property type="entry name" value="Pol/histidinol_Pase-like"/>
</dbReference>
<keyword evidence="3" id="KW-0819">tRNA processing</keyword>
<proteinExistence type="inferred from homology"/>
<dbReference type="OrthoDB" id="17948at2759"/>
<reference evidence="4 5" key="1">
    <citation type="journal article" date="2012" name="G3 (Bethesda)">
        <title>Pichia sorbitophila, an interspecies yeast hybrid reveals early steps of genome resolution following polyploidization.</title>
        <authorList>
            <person name="Leh Louis V."/>
            <person name="Despons L."/>
            <person name="Friedrich A."/>
            <person name="Martin T."/>
            <person name="Durrens P."/>
            <person name="Casaregola S."/>
            <person name="Neuveglise C."/>
            <person name="Fairhead C."/>
            <person name="Marck C."/>
            <person name="Cruz J.A."/>
            <person name="Straub M.L."/>
            <person name="Kugler V."/>
            <person name="Sacerdot C."/>
            <person name="Uzunov Z."/>
            <person name="Thierry A."/>
            <person name="Weiss S."/>
            <person name="Bleykasten C."/>
            <person name="De Montigny J."/>
            <person name="Jacques N."/>
            <person name="Jung P."/>
            <person name="Lemaire M."/>
            <person name="Mallet S."/>
            <person name="Morel G."/>
            <person name="Richard G.F."/>
            <person name="Sarkar A."/>
            <person name="Savel G."/>
            <person name="Schacherer J."/>
            <person name="Seret M.L."/>
            <person name="Talla E."/>
            <person name="Samson G."/>
            <person name="Jubin C."/>
            <person name="Poulain J."/>
            <person name="Vacherie B."/>
            <person name="Barbe V."/>
            <person name="Pelletier E."/>
            <person name="Sherman D.J."/>
            <person name="Westhof E."/>
            <person name="Weissenbach J."/>
            <person name="Baret P.V."/>
            <person name="Wincker P."/>
            <person name="Gaillardin C."/>
            <person name="Dujon B."/>
            <person name="Souciet J.L."/>
        </authorList>
    </citation>
    <scope>NUCLEOTIDE SEQUENCE [LARGE SCALE GENOMIC DNA]</scope>
    <source>
        <strain evidence="5">ATCC MYA-4447 / BCRC 22081 / CBS 7064 / NBRC 10061 / NRRL Y-12695</strain>
    </source>
</reference>
<dbReference type="HOGENOM" id="CLU_048451_3_0_1"/>
<name>G8YKQ4_PICSO</name>
<dbReference type="GO" id="GO:0003723">
    <property type="term" value="F:RNA binding"/>
    <property type="evidence" value="ECO:0007669"/>
    <property type="project" value="TreeGrafter"/>
</dbReference>
<dbReference type="GO" id="GO:0005655">
    <property type="term" value="C:nucleolar ribonuclease P complex"/>
    <property type="evidence" value="ECO:0007669"/>
    <property type="project" value="TreeGrafter"/>
</dbReference>
<evidence type="ECO:0000256" key="1">
    <source>
        <dbReference type="ARBA" id="ARBA00004123"/>
    </source>
</evidence>
<dbReference type="eggNOG" id="KOG2363">
    <property type="taxonomic scope" value="Eukaryota"/>
</dbReference>
<dbReference type="InterPro" id="IPR002738">
    <property type="entry name" value="RNase_P_p30"/>
</dbReference>
<dbReference type="Proteomes" id="UP000005222">
    <property type="component" value="Chromosome F"/>
</dbReference>
<gene>
    <name evidence="4" type="primary">Piso0_001410</name>
    <name evidence="4" type="ORF">GNLVRS01_PISO0F05879g</name>
</gene>
<dbReference type="FunCoup" id="G8YKQ4">
    <property type="interactions" value="1106"/>
</dbReference>
<evidence type="ECO:0000256" key="2">
    <source>
        <dbReference type="ARBA" id="ARBA00007331"/>
    </source>
</evidence>
<dbReference type="SUPFAM" id="SSF89550">
    <property type="entry name" value="PHP domain-like"/>
    <property type="match status" value="1"/>
</dbReference>
<dbReference type="EMBL" id="FO082054">
    <property type="protein sequence ID" value="CCE88638.1"/>
    <property type="molecule type" value="Genomic_DNA"/>
</dbReference>
<dbReference type="STRING" id="559304.G8YKQ4"/>
<keyword evidence="5" id="KW-1185">Reference proteome</keyword>
<dbReference type="OMA" id="CYGPGIT"/>
<comment type="similarity">
    <text evidence="2">Belongs to the eukaryotic/archaeal RNase P protein component 3 family.</text>
</comment>